<dbReference type="EMBL" id="FWZX01000018">
    <property type="protein sequence ID" value="SMF51327.1"/>
    <property type="molecule type" value="Genomic_DNA"/>
</dbReference>
<gene>
    <name evidence="2" type="ORF">SAMN05428998_11823</name>
</gene>
<protein>
    <submittedName>
        <fullName evidence="2">Ribosomal protein S12 methylthiotransferase accessory factor</fullName>
    </submittedName>
</protein>
<dbReference type="Proteomes" id="UP000192917">
    <property type="component" value="Unassembled WGS sequence"/>
</dbReference>
<dbReference type="PANTHER" id="PTHR37809:SF1">
    <property type="entry name" value="RIBOSOMAL PROTEIN S12 METHYLTHIOTRANSFERASE ACCESSORY FACTOR YCAO"/>
    <property type="match status" value="1"/>
</dbReference>
<reference evidence="2 3" key="1">
    <citation type="submission" date="2017-04" db="EMBL/GenBank/DDBJ databases">
        <authorList>
            <person name="Afonso C.L."/>
            <person name="Miller P.J."/>
            <person name="Scott M.A."/>
            <person name="Spackman E."/>
            <person name="Goraichik I."/>
            <person name="Dimitrov K.M."/>
            <person name="Suarez D.L."/>
            <person name="Swayne D.E."/>
        </authorList>
    </citation>
    <scope>NUCLEOTIDE SEQUENCE [LARGE SCALE GENOMIC DNA]</scope>
    <source>
        <strain evidence="2 3">USBA 355</strain>
    </source>
</reference>
<dbReference type="GO" id="GO:0005840">
    <property type="term" value="C:ribosome"/>
    <property type="evidence" value="ECO:0007669"/>
    <property type="project" value="UniProtKB-KW"/>
</dbReference>
<keyword evidence="2" id="KW-0689">Ribosomal protein</keyword>
<dbReference type="PANTHER" id="PTHR37809">
    <property type="entry name" value="RIBOSOMAL PROTEIN S12 METHYLTHIOTRANSFERASE ACCESSORY FACTOR YCAO"/>
    <property type="match status" value="1"/>
</dbReference>
<dbReference type="STRING" id="560819.SAMN05428998_11823"/>
<dbReference type="GO" id="GO:0016740">
    <property type="term" value="F:transferase activity"/>
    <property type="evidence" value="ECO:0007669"/>
    <property type="project" value="UniProtKB-KW"/>
</dbReference>
<keyword evidence="2" id="KW-0687">Ribonucleoprotein</keyword>
<feature type="domain" description="YcaO" evidence="1">
    <location>
        <begin position="114"/>
        <end position="439"/>
    </location>
</feature>
<dbReference type="InterPro" id="IPR003776">
    <property type="entry name" value="YcaO-like_dom"/>
</dbReference>
<accession>A0A1Y6CDY2</accession>
<name>A0A1Y6CDY2_9PROT</name>
<dbReference type="Gene3D" id="3.30.1330.230">
    <property type="match status" value="1"/>
</dbReference>
<evidence type="ECO:0000313" key="3">
    <source>
        <dbReference type="Proteomes" id="UP000192917"/>
    </source>
</evidence>
<dbReference type="PROSITE" id="PS51664">
    <property type="entry name" value="YCAO"/>
    <property type="match status" value="1"/>
</dbReference>
<dbReference type="Pfam" id="PF02624">
    <property type="entry name" value="YcaO"/>
    <property type="match status" value="1"/>
</dbReference>
<proteinExistence type="predicted"/>
<evidence type="ECO:0000313" key="2">
    <source>
        <dbReference type="EMBL" id="SMF51327.1"/>
    </source>
</evidence>
<sequence>MFVEFEPGFLAACAETLRRRGAGEPAASRETETIASAEQPAEAFLRSLGYLPADATDADTLRSRLALVALAGRFDRAFRLPMRHAPGAFFFGGQLSPAGFGLSSERGRHLGVAGRGLTLQQAFESCVGEAAERLSFHEWPGDRTPPEGRPLIRAPRHDDRLLAGAELDWVLREMGLPGDSDPRMLDGIEAISLADGEPLLLPAALCLLPAPGRPGVPQPAGSTGCAAGPSVAAATLSALEEVVERDAVAGWWQGAIPPRAVAPSLLQELGLDALAGSLRDGSPRRHWFLDITGPLKIPAFVALSAYPEGRAVVAGYGAGLDLRRALLGALLELCQAELAQELALLKRRQRGEEALNAVDRRWIEQYEQATADSHPRFTPGAPPQDHAAGSRSLAATLSCLTRAGRKAYRVDLSRPPLGLAAVRAVVPGLHTGLPAWTAP</sequence>
<keyword evidence="3" id="KW-1185">Reference proteome</keyword>
<organism evidence="2 3">
    <name type="scientific">Tistlia consotensis USBA 355</name>
    <dbReference type="NCBI Taxonomy" id="560819"/>
    <lineage>
        <taxon>Bacteria</taxon>
        <taxon>Pseudomonadati</taxon>
        <taxon>Pseudomonadota</taxon>
        <taxon>Alphaproteobacteria</taxon>
        <taxon>Rhodospirillales</taxon>
        <taxon>Rhodovibrionaceae</taxon>
        <taxon>Tistlia</taxon>
    </lineage>
</organism>
<keyword evidence="2" id="KW-0808">Transferase</keyword>
<dbReference type="AlphaFoldDB" id="A0A1Y6CDY2"/>
<evidence type="ECO:0000259" key="1">
    <source>
        <dbReference type="PROSITE" id="PS51664"/>
    </source>
</evidence>
<dbReference type="RefSeq" id="WP_159460269.1">
    <property type="nucleotide sequence ID" value="NZ_FWZX01000018.1"/>
</dbReference>